<evidence type="ECO:0000313" key="2">
    <source>
        <dbReference type="EMBL" id="MDQ0289447.1"/>
    </source>
</evidence>
<reference evidence="2" key="1">
    <citation type="submission" date="2023-07" db="EMBL/GenBank/DDBJ databases">
        <title>Genomic Encyclopedia of Type Strains, Phase IV (KMG-IV): sequencing the most valuable type-strain genomes for metagenomic binning, comparative biology and taxonomic classification.</title>
        <authorList>
            <person name="Goeker M."/>
        </authorList>
    </citation>
    <scope>NUCLEOTIDE SEQUENCE</scope>
    <source>
        <strain evidence="2">DSM 24202</strain>
    </source>
</reference>
<dbReference type="InterPro" id="IPR038461">
    <property type="entry name" value="Schlafen_AlbA_2_dom_sf"/>
</dbReference>
<dbReference type="RefSeq" id="WP_307260872.1">
    <property type="nucleotide sequence ID" value="NZ_JAUSVL010000001.1"/>
</dbReference>
<keyword evidence="2" id="KW-0378">Hydrolase</keyword>
<keyword evidence="3" id="KW-1185">Reference proteome</keyword>
<keyword evidence="2" id="KW-0067">ATP-binding</keyword>
<name>A0AAE3VF89_9BACT</name>
<proteinExistence type="predicted"/>
<evidence type="ECO:0000313" key="3">
    <source>
        <dbReference type="Proteomes" id="UP001238163"/>
    </source>
</evidence>
<dbReference type="InterPro" id="IPR038475">
    <property type="entry name" value="RecG_C_sf"/>
</dbReference>
<dbReference type="Pfam" id="PF04326">
    <property type="entry name" value="SLFN_AlbA_2"/>
    <property type="match status" value="1"/>
</dbReference>
<keyword evidence="2" id="KW-0347">Helicase</keyword>
<protein>
    <submittedName>
        <fullName evidence="2">ATP-dependent DNA helicase RecG</fullName>
        <ecNumber evidence="2">3.6.4.12</ecNumber>
    </submittedName>
</protein>
<dbReference type="EMBL" id="JAUSVL010000001">
    <property type="protein sequence ID" value="MDQ0289447.1"/>
    <property type="molecule type" value="Genomic_DNA"/>
</dbReference>
<sequence length="545" mass="61454">MSIEGQLSDYKSLRAITGNNSEWAELAKDCVAFANAQGGQLRIGIEDGASEPPAGQSVPTELIEKVRSRIGELTVNVTVGVQLHRSIATGGEHLVIRVSRSVSPASTTDGRFYLRVGDACKPLVGEEVQRLLAERSAQPWETLTSLGVSRNEYDPALLAYFVSGIRASNRVKACIKEKSDEELLDHYYLAIGTQLTNLGILCVGRREHRAQLGSAPIIQSIKYDEAGRKVNKLLWDDHTLSPMQLVDVVWRDIAEFRESYELPDGLFRQHLPVYDDRVVREFLVNALVHRPYTQRGDIYINLHPDHLEVINPGRLPLGVTPQNILHQSVRRNNELARVFHDLGLMEREGSGYDLVYEVLLSQGRPLPQLVEGPDYVKVVVEKRIVKPEVIDFLVKADQSYQLRQRERIVLGLLAQSEGLTARELAVALELPDTDKIAVWLGRLPEIGIVRQTGRTKGTRYFVEPEFLRRQEFPSRTSLARIEPHRLDALVLEDISRYPGAAISEIHERIGSEIKRRQVKLALDRLCATGKMRPVGDKRGRKYWAR</sequence>
<evidence type="ECO:0000259" key="1">
    <source>
        <dbReference type="Pfam" id="PF04326"/>
    </source>
</evidence>
<dbReference type="Gene3D" id="3.30.565.60">
    <property type="match status" value="1"/>
</dbReference>
<dbReference type="Proteomes" id="UP001238163">
    <property type="component" value="Unassembled WGS sequence"/>
</dbReference>
<dbReference type="AlphaFoldDB" id="A0AAE3VF89"/>
<dbReference type="Pfam" id="PF13749">
    <property type="entry name" value="HATPase_c_4"/>
    <property type="match status" value="1"/>
</dbReference>
<keyword evidence="2" id="KW-0547">Nucleotide-binding</keyword>
<dbReference type="PANTHER" id="PTHR30595:SF6">
    <property type="entry name" value="SCHLAFEN ALBA-2 DOMAIN-CONTAINING PROTEIN"/>
    <property type="match status" value="1"/>
</dbReference>
<dbReference type="InterPro" id="IPR007421">
    <property type="entry name" value="Schlafen_AlbA_2_dom"/>
</dbReference>
<dbReference type="EC" id="3.6.4.12" evidence="2"/>
<organism evidence="2 3">
    <name type="scientific">Oligosphaera ethanolica</name>
    <dbReference type="NCBI Taxonomy" id="760260"/>
    <lineage>
        <taxon>Bacteria</taxon>
        <taxon>Pseudomonadati</taxon>
        <taxon>Lentisphaerota</taxon>
        <taxon>Oligosphaeria</taxon>
        <taxon>Oligosphaerales</taxon>
        <taxon>Oligosphaeraceae</taxon>
        <taxon>Oligosphaera</taxon>
    </lineage>
</organism>
<dbReference type="GO" id="GO:0003678">
    <property type="term" value="F:DNA helicase activity"/>
    <property type="evidence" value="ECO:0007669"/>
    <property type="project" value="UniProtKB-EC"/>
</dbReference>
<dbReference type="PANTHER" id="PTHR30595">
    <property type="entry name" value="GLPR-RELATED TRANSCRIPTIONAL REPRESSOR"/>
    <property type="match status" value="1"/>
</dbReference>
<gene>
    <name evidence="2" type="ORF">J3R75_001554</name>
</gene>
<dbReference type="GO" id="GO:0016787">
    <property type="term" value="F:hydrolase activity"/>
    <property type="evidence" value="ECO:0007669"/>
    <property type="project" value="UniProtKB-KW"/>
</dbReference>
<accession>A0AAE3VF89</accession>
<dbReference type="Gene3D" id="3.30.950.30">
    <property type="entry name" value="Schlafen, AAA domain"/>
    <property type="match status" value="1"/>
</dbReference>
<feature type="domain" description="Schlafen AlbA-2" evidence="1">
    <location>
        <begin position="4"/>
        <end position="123"/>
    </location>
</feature>
<comment type="caution">
    <text evidence="2">The sequence shown here is derived from an EMBL/GenBank/DDBJ whole genome shotgun (WGS) entry which is preliminary data.</text>
</comment>